<dbReference type="Gene3D" id="2.30.30.940">
    <property type="match status" value="1"/>
</dbReference>
<dbReference type="CDD" id="cd17933">
    <property type="entry name" value="DEXSc_RecD-like"/>
    <property type="match status" value="1"/>
</dbReference>
<evidence type="ECO:0000259" key="5">
    <source>
        <dbReference type="Pfam" id="PF14490"/>
    </source>
</evidence>
<feature type="domain" description="UvrD-like helicase C-terminal" evidence="4">
    <location>
        <begin position="666"/>
        <end position="715"/>
    </location>
</feature>
<feature type="domain" description="ATP-dependent RecD2 DNA helicase-like helix-hairpin-helix" evidence="5">
    <location>
        <begin position="181"/>
        <end position="264"/>
    </location>
</feature>
<dbReference type="EMBL" id="BRXS01000003">
    <property type="protein sequence ID" value="GLC25282.1"/>
    <property type="molecule type" value="Genomic_DNA"/>
</dbReference>
<comment type="caution">
    <text evidence="6">The sequence shown here is derived from an EMBL/GenBank/DDBJ whole genome shotgun (WGS) entry which is preliminary data.</text>
</comment>
<dbReference type="AlphaFoldDB" id="A0AA37Q5Y5"/>
<dbReference type="Proteomes" id="UP001161325">
    <property type="component" value="Unassembled WGS sequence"/>
</dbReference>
<dbReference type="Gene3D" id="3.40.50.300">
    <property type="entry name" value="P-loop containing nucleotide triphosphate hydrolases"/>
    <property type="match status" value="2"/>
</dbReference>
<dbReference type="CDD" id="cd18809">
    <property type="entry name" value="SF1_C_RecD"/>
    <property type="match status" value="1"/>
</dbReference>
<protein>
    <submittedName>
        <fullName evidence="6">ATP-dependent RecD-like DNA helicase</fullName>
    </submittedName>
</protein>
<reference evidence="6" key="1">
    <citation type="submission" date="2022-08" db="EMBL/GenBank/DDBJ databases">
        <title>Draft genome sequencing of Roseisolibacter agri AW1220.</title>
        <authorList>
            <person name="Tobiishi Y."/>
            <person name="Tonouchi A."/>
        </authorList>
    </citation>
    <scope>NUCLEOTIDE SEQUENCE</scope>
    <source>
        <strain evidence="6">AW1220</strain>
    </source>
</reference>
<gene>
    <name evidence="6" type="primary">recD2</name>
    <name evidence="6" type="ORF">rosag_17950</name>
</gene>
<accession>A0AA37Q5Y5</accession>
<keyword evidence="6" id="KW-0378">Hydrolase</keyword>
<evidence type="ECO:0000256" key="1">
    <source>
        <dbReference type="ARBA" id="ARBA00022741"/>
    </source>
</evidence>
<dbReference type="InterPro" id="IPR050534">
    <property type="entry name" value="Coronavir_polyprotein_1ab"/>
</dbReference>
<keyword evidence="2" id="KW-0067">ATP-binding</keyword>
<feature type="region of interest" description="Disordered" evidence="3">
    <location>
        <begin position="1"/>
        <end position="21"/>
    </location>
</feature>
<evidence type="ECO:0000313" key="6">
    <source>
        <dbReference type="EMBL" id="GLC25282.1"/>
    </source>
</evidence>
<evidence type="ECO:0000259" key="4">
    <source>
        <dbReference type="Pfam" id="PF13538"/>
    </source>
</evidence>
<dbReference type="Pfam" id="PF13538">
    <property type="entry name" value="UvrD_C_2"/>
    <property type="match status" value="1"/>
</dbReference>
<keyword evidence="6" id="KW-0347">Helicase</keyword>
<dbReference type="InterPro" id="IPR027417">
    <property type="entry name" value="P-loop_NTPase"/>
</dbReference>
<dbReference type="Pfam" id="PF14490">
    <property type="entry name" value="HHH_RecD2"/>
    <property type="match status" value="1"/>
</dbReference>
<organism evidence="6 7">
    <name type="scientific">Roseisolibacter agri</name>
    <dbReference type="NCBI Taxonomy" id="2014610"/>
    <lineage>
        <taxon>Bacteria</taxon>
        <taxon>Pseudomonadati</taxon>
        <taxon>Gemmatimonadota</taxon>
        <taxon>Gemmatimonadia</taxon>
        <taxon>Gemmatimonadales</taxon>
        <taxon>Gemmatimonadaceae</taxon>
        <taxon>Roseisolibacter</taxon>
    </lineage>
</organism>
<dbReference type="GO" id="GO:0003678">
    <property type="term" value="F:DNA helicase activity"/>
    <property type="evidence" value="ECO:0007669"/>
    <property type="project" value="UniProtKB-ARBA"/>
</dbReference>
<dbReference type="GO" id="GO:0005524">
    <property type="term" value="F:ATP binding"/>
    <property type="evidence" value="ECO:0007669"/>
    <property type="project" value="UniProtKB-KW"/>
</dbReference>
<evidence type="ECO:0000313" key="7">
    <source>
        <dbReference type="Proteomes" id="UP001161325"/>
    </source>
</evidence>
<dbReference type="PANTHER" id="PTHR43788:SF6">
    <property type="entry name" value="DNA HELICASE B"/>
    <property type="match status" value="1"/>
</dbReference>
<dbReference type="InterPro" id="IPR029493">
    <property type="entry name" value="RecD2-like_HHH"/>
</dbReference>
<sequence>MTAPLVRSPGGGAGPAWEAGRRSVSGVVVSRTAAPRPEPGEEATHVPWARGTVRCARTGQEVSFYGVGLPTMHPNTEVRFGGYWQPDSAYGPQLTVVTAQVTLPSEAAGVVRYLKANIAGLERGVTAKRIAVALGSDCLARLKRDPALVQSLVPGGRGIALRLEVEAWAAEVRRETVTDALARRLHEVGVERRTVCLITRYFRTSEAAEVVTLRQPYRLLDVPGVAWETADKIARALGAANDDPARLNAACDAALQKAYEQGHTAVPPAAVAQAAAGLVKPVPVERLEAAVHALAEGGVLVRVGERVARPAHRATEWRIAEGVARMLDTPAELTSAQRAALDAMLAQTRLTSVQRGAVRLVLGSHVSVLTGGPGCGKTTTLRAVVEGCHVLGLPVRVLAPTGKAASRAKKVTGDPNAGTVHRFIASHRRAGGGERPGVVVVDESSMCDAETAAALLGTLDLSQTRLVWCGDADQLPSVGAGQVLLDLVRSGRVPVARLTDVFRMSAESRIHTNARCLLAGQPLDLSDADDFGFIPVPEDERAAVATRDALLSELARLEATGVKVRSDAQVLVPVRPGPLGVDALNRLLQDHLNPRGEPGPLVGGGTRARVGDRIVITRNIYELPTPVFNGEQGEVLAVDGGGRDMLVRVDDREVVLRGVQCLMTRLAWAITVHRSQGSEYPYVLMAYHHLAHRRLLDPRVLYTALTRAQNRFVLVGTEEAVSASLAQTGAADRQTMLPELLARAAGRPAPHPAP</sequence>
<evidence type="ECO:0000256" key="3">
    <source>
        <dbReference type="SAM" id="MobiDB-lite"/>
    </source>
</evidence>
<dbReference type="Gene3D" id="1.10.10.2220">
    <property type="match status" value="1"/>
</dbReference>
<dbReference type="Pfam" id="PF13604">
    <property type="entry name" value="AAA_30"/>
    <property type="match status" value="1"/>
</dbReference>
<name>A0AA37Q5Y5_9BACT</name>
<dbReference type="InterPro" id="IPR027785">
    <property type="entry name" value="UvrD-like_helicase_C"/>
</dbReference>
<keyword evidence="7" id="KW-1185">Reference proteome</keyword>
<evidence type="ECO:0000256" key="2">
    <source>
        <dbReference type="ARBA" id="ARBA00022840"/>
    </source>
</evidence>
<dbReference type="SUPFAM" id="SSF52540">
    <property type="entry name" value="P-loop containing nucleoside triphosphate hydrolases"/>
    <property type="match status" value="2"/>
</dbReference>
<dbReference type="PANTHER" id="PTHR43788">
    <property type="entry name" value="DNA2/NAM7 HELICASE FAMILY MEMBER"/>
    <property type="match status" value="1"/>
</dbReference>
<keyword evidence="1" id="KW-0547">Nucleotide-binding</keyword>
<proteinExistence type="predicted"/>